<evidence type="ECO:0000256" key="1">
    <source>
        <dbReference type="ARBA" id="ARBA00022670"/>
    </source>
</evidence>
<dbReference type="Gene3D" id="2.60.40.740">
    <property type="match status" value="1"/>
</dbReference>
<dbReference type="Gene3D" id="2.60.40.2310">
    <property type="match status" value="1"/>
</dbReference>
<keyword evidence="2" id="KW-0378">Hydrolase</keyword>
<keyword evidence="1" id="KW-0645">Protease</keyword>
<dbReference type="InterPro" id="IPR003137">
    <property type="entry name" value="PA_domain"/>
</dbReference>
<reference evidence="5" key="1">
    <citation type="submission" date="2018-06" db="EMBL/GenBank/DDBJ databases">
        <authorList>
            <person name="Zhirakovskaya E."/>
        </authorList>
    </citation>
    <scope>NUCLEOTIDE SEQUENCE</scope>
</reference>
<feature type="domain" description="SLH" evidence="4">
    <location>
        <begin position="1045"/>
        <end position="1103"/>
    </location>
</feature>
<dbReference type="EMBL" id="UOEK01000077">
    <property type="protein sequence ID" value="VAV95395.1"/>
    <property type="molecule type" value="Genomic_DNA"/>
</dbReference>
<dbReference type="InterPro" id="IPR000209">
    <property type="entry name" value="Peptidase_S8/S53_dom"/>
</dbReference>
<dbReference type="SUPFAM" id="SSF52743">
    <property type="entry name" value="Subtilisin-like"/>
    <property type="match status" value="1"/>
</dbReference>
<dbReference type="AlphaFoldDB" id="A0A3B0SKH2"/>
<sequence length="1103" mass="113840">MVGAGYTSGLTGAPIVYAGAFGDALCLEPFAAGTWTAGEIVICDRGEIARVEKGQNVLAGGAGGFVLANDVANGDSLVGDAHYLPGVHITYDDGVVLKAFVAANPSATADISGAVRDLSPSNGDKMAAFSSRGANRAIDIVSPSVTAPGVDIIAADGADLTGSGVISWGFNSGTSMASPHVAGAGALIMGQTSWTPAEIQSAMMLSAVRSVVKEDGVTQADPFDMGSGRVDVAAALAVPFVLNETTAKYEAADPTLGGDPRTLNLASMANSQCVLECEWTRTLKSTGAGVFDLTVVTDSDMVLGVTPSQITFTGAGETVDVTVTADVTASATGTWMFGWLEFSPVVVTAAATTAEIAMPIAVQSTRGDLPSSVSITTGRDAGSYVVQGLTAITITDFTSIIGGLTLGETTDMSLALDATNEDAFDNVNDGTVGVINFTVASGSNRVVVEVVESEAPDIDLYVGIDTNSDGLPSEDEIVCQSATGTALEYCSLLSPDGGNYWAVVQNWESSAEGASDAVSVAVAVVQGDEGNMDVYGPASQGALDPFDVTIVFDEPAMAAGDHWYGSFSVGTDPDNPSAVGVVPVDVARVRDDVEKTASKTIAANGTEVTYTITVNSNITSKDLSYDLTDVIPEGMTYVEGSVTGGATVEDGVLSWSGVMPTSAGVAGSYEFTTSATDPYCDTGFGGYVNLADFGIAPDGSIVGDTTLFAAFETGDPFNFYGVDYTGVGFNDDGFIVFGNGYAGSPWLPQAVPDATAPNNLAAITWFDGELFASATSGTTLATAGPNTAIIEFDGVQLWSGSDPIMDMQVVISRSVSDDQGAYELVYAFNNVDDTMVAAMGPVTIGTENADASSGQAFLNLASASGVISNDLVVCANYVPAPDFPPAVITYDVMVDDDAEGIITNTVSHVNNAPGAKTEEASVDVGLVGVFEDILGNIFADDIIWLTEQGITQGCTTDGTQFCPEDNLTRGQMAAMLNRALDLPSSSTDQFTDDDFSIFENDINALAAAGITFGCNAEGTNFCPDDNITRGELAAMLDRALTLPDAMDDYFTDDDASIFETSIDRLREANITFGCNPPDNDNFCPDGLVTRAQIAAFLHRALGE</sequence>
<organism evidence="5">
    <name type="scientific">hydrothermal vent metagenome</name>
    <dbReference type="NCBI Taxonomy" id="652676"/>
    <lineage>
        <taxon>unclassified sequences</taxon>
        <taxon>metagenomes</taxon>
        <taxon>ecological metagenomes</taxon>
    </lineage>
</organism>
<dbReference type="InterPro" id="IPR047589">
    <property type="entry name" value="DUF11_rpt"/>
</dbReference>
<protein>
    <recommendedName>
        <fullName evidence="4">SLH domain-containing protein</fullName>
    </recommendedName>
</protein>
<proteinExistence type="predicted"/>
<dbReference type="CDD" id="cd02120">
    <property type="entry name" value="PA_subtilisin_like"/>
    <property type="match status" value="1"/>
</dbReference>
<dbReference type="Gene3D" id="3.40.50.200">
    <property type="entry name" value="Peptidase S8/S53 domain"/>
    <property type="match status" value="1"/>
</dbReference>
<feature type="domain" description="SLH" evidence="4">
    <location>
        <begin position="925"/>
        <end position="990"/>
    </location>
</feature>
<evidence type="ECO:0000313" key="5">
    <source>
        <dbReference type="EMBL" id="VAV95395.1"/>
    </source>
</evidence>
<dbReference type="InterPro" id="IPR023828">
    <property type="entry name" value="Peptidase_S8_Ser-AS"/>
</dbReference>
<dbReference type="InterPro" id="IPR001119">
    <property type="entry name" value="SLH_dom"/>
</dbReference>
<dbReference type="InterPro" id="IPR001434">
    <property type="entry name" value="OmcB-like_DUF11"/>
</dbReference>
<dbReference type="Pfam" id="PF17766">
    <property type="entry name" value="fn3_6"/>
    <property type="match status" value="1"/>
</dbReference>
<evidence type="ECO:0000259" key="4">
    <source>
        <dbReference type="PROSITE" id="PS51272"/>
    </source>
</evidence>
<accession>A0A3B0SKH2</accession>
<name>A0A3B0SKH2_9ZZZZ</name>
<dbReference type="NCBIfam" id="TIGR01451">
    <property type="entry name" value="B_ant_repeat"/>
    <property type="match status" value="1"/>
</dbReference>
<dbReference type="InterPro" id="IPR045051">
    <property type="entry name" value="SBT"/>
</dbReference>
<dbReference type="GO" id="GO:0006508">
    <property type="term" value="P:proteolysis"/>
    <property type="evidence" value="ECO:0007669"/>
    <property type="project" value="UniProtKB-KW"/>
</dbReference>
<dbReference type="Gene3D" id="3.50.30.30">
    <property type="match status" value="1"/>
</dbReference>
<dbReference type="PROSITE" id="PS51892">
    <property type="entry name" value="SUBTILASE"/>
    <property type="match status" value="1"/>
</dbReference>
<evidence type="ECO:0000256" key="3">
    <source>
        <dbReference type="ARBA" id="ARBA00022825"/>
    </source>
</evidence>
<dbReference type="PROSITE" id="PS51272">
    <property type="entry name" value="SLH"/>
    <property type="match status" value="2"/>
</dbReference>
<dbReference type="Pfam" id="PF00395">
    <property type="entry name" value="SLH"/>
    <property type="match status" value="1"/>
</dbReference>
<dbReference type="Pfam" id="PF00082">
    <property type="entry name" value="Peptidase_S8"/>
    <property type="match status" value="1"/>
</dbReference>
<dbReference type="InterPro" id="IPR046450">
    <property type="entry name" value="PA_dom_sf"/>
</dbReference>
<evidence type="ECO:0000256" key="2">
    <source>
        <dbReference type="ARBA" id="ARBA00022801"/>
    </source>
</evidence>
<dbReference type="GO" id="GO:0004252">
    <property type="term" value="F:serine-type endopeptidase activity"/>
    <property type="evidence" value="ECO:0007669"/>
    <property type="project" value="InterPro"/>
</dbReference>
<dbReference type="Gene3D" id="2.60.120.380">
    <property type="match status" value="1"/>
</dbReference>
<dbReference type="SUPFAM" id="SSF52025">
    <property type="entry name" value="PA domain"/>
    <property type="match status" value="1"/>
</dbReference>
<dbReference type="InterPro" id="IPR041469">
    <property type="entry name" value="Subtilisin-like_FN3"/>
</dbReference>
<keyword evidence="3" id="KW-0720">Serine protease</keyword>
<dbReference type="PANTHER" id="PTHR10795">
    <property type="entry name" value="PROPROTEIN CONVERTASE SUBTILISIN/KEXIN"/>
    <property type="match status" value="1"/>
</dbReference>
<dbReference type="Pfam" id="PF02225">
    <property type="entry name" value="PA"/>
    <property type="match status" value="1"/>
</dbReference>
<gene>
    <name evidence="5" type="ORF">MNBD_ACTINO02-2932</name>
</gene>
<dbReference type="Pfam" id="PF01345">
    <property type="entry name" value="DUF11"/>
    <property type="match status" value="1"/>
</dbReference>
<dbReference type="PROSITE" id="PS00138">
    <property type="entry name" value="SUBTILASE_SER"/>
    <property type="match status" value="1"/>
</dbReference>
<dbReference type="InterPro" id="IPR036852">
    <property type="entry name" value="Peptidase_S8/S53_dom_sf"/>
</dbReference>